<evidence type="ECO:0000313" key="1">
    <source>
        <dbReference type="EMBL" id="MDI2031229.1"/>
    </source>
</evidence>
<keyword evidence="2" id="KW-1185">Reference proteome</keyword>
<protein>
    <submittedName>
        <fullName evidence="1">Uncharacterized protein</fullName>
    </submittedName>
</protein>
<sequence length="71" mass="8202">MTPRISGLAEKNIDGTPDPDHVRLWGMDLETRAVLYWREQGKSQFAVFDTVESADERFGRLFDLALYFPQP</sequence>
<evidence type="ECO:0000313" key="2">
    <source>
        <dbReference type="Proteomes" id="UP001237595"/>
    </source>
</evidence>
<comment type="caution">
    <text evidence="1">The sequence shown here is derived from an EMBL/GenBank/DDBJ whole genome shotgun (WGS) entry which is preliminary data.</text>
</comment>
<dbReference type="RefSeq" id="WP_281457513.1">
    <property type="nucleotide sequence ID" value="NZ_JASAOF010000016.1"/>
</dbReference>
<name>A0ABT6PTA2_9PSEU</name>
<dbReference type="EMBL" id="JASAOF010000016">
    <property type="protein sequence ID" value="MDI2031229.1"/>
    <property type="molecule type" value="Genomic_DNA"/>
</dbReference>
<proteinExistence type="predicted"/>
<reference evidence="1 2" key="1">
    <citation type="submission" date="2023-04" db="EMBL/GenBank/DDBJ databases">
        <title>Draft genome sequence of Saccharopolyspora sp. TS4A08 isolated from sweet potato rhizospheric soil.</title>
        <authorList>
            <person name="Suksaard P."/>
            <person name="Duangmal K."/>
        </authorList>
    </citation>
    <scope>NUCLEOTIDE SEQUENCE [LARGE SCALE GENOMIC DNA]</scope>
    <source>
        <strain evidence="1 2">TS4A08</strain>
    </source>
</reference>
<dbReference type="Proteomes" id="UP001237595">
    <property type="component" value="Unassembled WGS sequence"/>
</dbReference>
<organism evidence="1 2">
    <name type="scientific">Saccharopolyspora ipomoeae</name>
    <dbReference type="NCBI Taxonomy" id="3042027"/>
    <lineage>
        <taxon>Bacteria</taxon>
        <taxon>Bacillati</taxon>
        <taxon>Actinomycetota</taxon>
        <taxon>Actinomycetes</taxon>
        <taxon>Pseudonocardiales</taxon>
        <taxon>Pseudonocardiaceae</taxon>
        <taxon>Saccharopolyspora</taxon>
    </lineage>
</organism>
<accession>A0ABT6PTA2</accession>
<gene>
    <name evidence="1" type="ORF">QFW96_21550</name>
</gene>